<gene>
    <name evidence="2" type="ORF">COX77_01920</name>
</gene>
<evidence type="ECO:0000313" key="3">
    <source>
        <dbReference type="Proteomes" id="UP000230405"/>
    </source>
</evidence>
<comment type="caution">
    <text evidence="2">The sequence shown here is derived from an EMBL/GenBank/DDBJ whole genome shotgun (WGS) entry which is preliminary data.</text>
</comment>
<evidence type="ECO:0000256" key="1">
    <source>
        <dbReference type="SAM" id="MobiDB-lite"/>
    </source>
</evidence>
<accession>A0A2M7VFC4</accession>
<feature type="region of interest" description="Disordered" evidence="1">
    <location>
        <begin position="66"/>
        <end position="88"/>
    </location>
</feature>
<sequence length="88" mass="10508">MKLTNQMYSSLKFISRWKHCTPQEALDNLLRRETKHILANLSWNYIISQINGKQYKHFAGKLPTKKMMRERRKARLSGKKTLKSMVRT</sequence>
<proteinExistence type="predicted"/>
<feature type="compositionally biased region" description="Basic residues" evidence="1">
    <location>
        <begin position="66"/>
        <end position="82"/>
    </location>
</feature>
<protein>
    <submittedName>
        <fullName evidence="2">Uncharacterized protein</fullName>
    </submittedName>
</protein>
<evidence type="ECO:0000313" key="2">
    <source>
        <dbReference type="EMBL" id="PIZ99293.1"/>
    </source>
</evidence>
<dbReference type="EMBL" id="PFPO01000037">
    <property type="protein sequence ID" value="PIZ99293.1"/>
    <property type="molecule type" value="Genomic_DNA"/>
</dbReference>
<dbReference type="AlphaFoldDB" id="A0A2M7VFC4"/>
<reference evidence="3" key="1">
    <citation type="submission" date="2017-09" db="EMBL/GenBank/DDBJ databases">
        <title>Depth-based differentiation of microbial function through sediment-hosted aquifers and enrichment of novel symbionts in the deep terrestrial subsurface.</title>
        <authorList>
            <person name="Probst A.J."/>
            <person name="Ladd B."/>
            <person name="Jarett J.K."/>
            <person name="Geller-Mcgrath D.E."/>
            <person name="Sieber C.M.K."/>
            <person name="Emerson J.B."/>
            <person name="Anantharaman K."/>
            <person name="Thomas B.C."/>
            <person name="Malmstrom R."/>
            <person name="Stieglmeier M."/>
            <person name="Klingl A."/>
            <person name="Woyke T."/>
            <person name="Ryan C.M."/>
            <person name="Banfield J.F."/>
        </authorList>
    </citation>
    <scope>NUCLEOTIDE SEQUENCE [LARGE SCALE GENOMIC DNA]</scope>
</reference>
<name>A0A2M7VFC4_9BACT</name>
<dbReference type="Proteomes" id="UP000230405">
    <property type="component" value="Unassembled WGS sequence"/>
</dbReference>
<organism evidence="2 3">
    <name type="scientific">Candidatus Komeilibacteria bacterium CG_4_10_14_0_2_um_filter_37_10</name>
    <dbReference type="NCBI Taxonomy" id="1974470"/>
    <lineage>
        <taxon>Bacteria</taxon>
        <taxon>Candidatus Komeiliibacteriota</taxon>
    </lineage>
</organism>